<dbReference type="Gene3D" id="1.10.600.10">
    <property type="entry name" value="Farnesyl Diphosphate Synthase"/>
    <property type="match status" value="1"/>
</dbReference>
<feature type="domain" description="Terpene synthase N-terminal" evidence="3">
    <location>
        <begin position="7"/>
        <end position="145"/>
    </location>
</feature>
<evidence type="ECO:0000313" key="5">
    <source>
        <dbReference type="Proteomes" id="UP000242715"/>
    </source>
</evidence>
<reference evidence="5" key="1">
    <citation type="journal article" date="2017" name="Front. Plant Sci.">
        <title>Climate Clever Clovers: New Paradigm to Reduce the Environmental Footprint of Ruminants by Breeding Low Methanogenic Forages Utilizing Haplotype Variation.</title>
        <authorList>
            <person name="Kaur P."/>
            <person name="Appels R."/>
            <person name="Bayer P.E."/>
            <person name="Keeble-Gagnere G."/>
            <person name="Wang J."/>
            <person name="Hirakawa H."/>
            <person name="Shirasawa K."/>
            <person name="Vercoe P."/>
            <person name="Stefanova K."/>
            <person name="Durmic Z."/>
            <person name="Nichols P."/>
            <person name="Revell C."/>
            <person name="Isobe S.N."/>
            <person name="Edwards D."/>
            <person name="Erskine W."/>
        </authorList>
    </citation>
    <scope>NUCLEOTIDE SEQUENCE [LARGE SCALE GENOMIC DNA]</scope>
    <source>
        <strain evidence="5">cv. Daliak</strain>
    </source>
</reference>
<dbReference type="GO" id="GO:0010333">
    <property type="term" value="F:terpene synthase activity"/>
    <property type="evidence" value="ECO:0007669"/>
    <property type="project" value="InterPro"/>
</dbReference>
<keyword evidence="5" id="KW-1185">Reference proteome</keyword>
<dbReference type="SUPFAM" id="SSF48576">
    <property type="entry name" value="Terpenoid synthases"/>
    <property type="match status" value="1"/>
</dbReference>
<dbReference type="InterPro" id="IPR008930">
    <property type="entry name" value="Terpenoid_cyclase/PrenylTrfase"/>
</dbReference>
<accession>A0A2Z6LZL6</accession>
<dbReference type="AlphaFoldDB" id="A0A2Z6LZL6"/>
<dbReference type="GO" id="GO:0051707">
    <property type="term" value="P:response to other organism"/>
    <property type="evidence" value="ECO:0007669"/>
    <property type="project" value="UniProtKB-ARBA"/>
</dbReference>
<dbReference type="PANTHER" id="PTHR31225:SF221">
    <property type="entry name" value="(-)-GERMACRENE D SYNTHASE"/>
    <property type="match status" value="1"/>
</dbReference>
<proteinExistence type="predicted"/>
<evidence type="ECO:0000313" key="4">
    <source>
        <dbReference type="EMBL" id="GAU23758.1"/>
    </source>
</evidence>
<gene>
    <name evidence="4" type="ORF">TSUD_128630</name>
</gene>
<protein>
    <recommendedName>
        <fullName evidence="3">Terpene synthase N-terminal domain-containing protein</fullName>
    </recommendedName>
</protein>
<dbReference type="Gene3D" id="1.50.10.130">
    <property type="entry name" value="Terpene synthase, N-terminal domain"/>
    <property type="match status" value="1"/>
</dbReference>
<sequence length="199" mass="23031">MLLSKTDKPLAKVNLIDSICRLGVSYHFEQEIDDVLQDIHKCYVENGKIILEDNLSSLALLFRVLRQQGLHVSPNVFNKFKDEQRNFKEKLITDVEGMLSLYEASHMMVHGEEILEEALSFTSTHLESISTQLSPFLATQVKYSLRQAIHKNLPRLEARRYISIYEQDPSHEEILLTLAKLDFNFLQSLHQKEFGNISK</sequence>
<name>A0A2Z6LZL6_TRISU</name>
<keyword evidence="2" id="KW-0456">Lyase</keyword>
<comment type="cofactor">
    <cofactor evidence="1">
        <name>Mg(2+)</name>
        <dbReference type="ChEBI" id="CHEBI:18420"/>
    </cofactor>
</comment>
<dbReference type="InterPro" id="IPR036965">
    <property type="entry name" value="Terpene_synth_N_sf"/>
</dbReference>
<evidence type="ECO:0000256" key="1">
    <source>
        <dbReference type="ARBA" id="ARBA00001946"/>
    </source>
</evidence>
<dbReference type="InterPro" id="IPR050148">
    <property type="entry name" value="Terpene_synthase-like"/>
</dbReference>
<dbReference type="FunFam" id="1.50.10.130:FF:000001">
    <property type="entry name" value="Isoprene synthase, chloroplastic"/>
    <property type="match status" value="1"/>
</dbReference>
<dbReference type="Pfam" id="PF01397">
    <property type="entry name" value="Terpene_synth"/>
    <property type="match status" value="1"/>
</dbReference>
<evidence type="ECO:0000259" key="3">
    <source>
        <dbReference type="Pfam" id="PF01397"/>
    </source>
</evidence>
<dbReference type="PANTHER" id="PTHR31225">
    <property type="entry name" value="OS04G0344100 PROTEIN-RELATED"/>
    <property type="match status" value="1"/>
</dbReference>
<organism evidence="4 5">
    <name type="scientific">Trifolium subterraneum</name>
    <name type="common">Subterranean clover</name>
    <dbReference type="NCBI Taxonomy" id="3900"/>
    <lineage>
        <taxon>Eukaryota</taxon>
        <taxon>Viridiplantae</taxon>
        <taxon>Streptophyta</taxon>
        <taxon>Embryophyta</taxon>
        <taxon>Tracheophyta</taxon>
        <taxon>Spermatophyta</taxon>
        <taxon>Magnoliopsida</taxon>
        <taxon>eudicotyledons</taxon>
        <taxon>Gunneridae</taxon>
        <taxon>Pentapetalae</taxon>
        <taxon>rosids</taxon>
        <taxon>fabids</taxon>
        <taxon>Fabales</taxon>
        <taxon>Fabaceae</taxon>
        <taxon>Papilionoideae</taxon>
        <taxon>50 kb inversion clade</taxon>
        <taxon>NPAAA clade</taxon>
        <taxon>Hologalegina</taxon>
        <taxon>IRL clade</taxon>
        <taxon>Trifolieae</taxon>
        <taxon>Trifolium</taxon>
    </lineage>
</organism>
<dbReference type="InterPro" id="IPR008949">
    <property type="entry name" value="Isoprenoid_synthase_dom_sf"/>
</dbReference>
<evidence type="ECO:0000256" key="2">
    <source>
        <dbReference type="ARBA" id="ARBA00023239"/>
    </source>
</evidence>
<dbReference type="EMBL" id="DF973275">
    <property type="protein sequence ID" value="GAU23758.1"/>
    <property type="molecule type" value="Genomic_DNA"/>
</dbReference>
<dbReference type="OrthoDB" id="1877784at2759"/>
<dbReference type="InterPro" id="IPR001906">
    <property type="entry name" value="Terpene_synth_N"/>
</dbReference>
<dbReference type="GO" id="GO:0016114">
    <property type="term" value="P:terpenoid biosynthetic process"/>
    <property type="evidence" value="ECO:0007669"/>
    <property type="project" value="InterPro"/>
</dbReference>
<dbReference type="SUPFAM" id="SSF48239">
    <property type="entry name" value="Terpenoid cyclases/Protein prenyltransferases"/>
    <property type="match status" value="1"/>
</dbReference>
<dbReference type="Proteomes" id="UP000242715">
    <property type="component" value="Unassembled WGS sequence"/>
</dbReference>